<dbReference type="Pfam" id="PF01261">
    <property type="entry name" value="AP_endonuc_2"/>
    <property type="match status" value="1"/>
</dbReference>
<dbReference type="SUPFAM" id="SSF51658">
    <property type="entry name" value="Xylose isomerase-like"/>
    <property type="match status" value="1"/>
</dbReference>
<dbReference type="InterPro" id="IPR036237">
    <property type="entry name" value="Xyl_isomerase-like_sf"/>
</dbReference>
<reference evidence="2 3" key="1">
    <citation type="submission" date="2016-09" db="EMBL/GenBank/DDBJ databases">
        <title>Rhizobium sp. nov., a novel species isolated from the rice rhizosphere.</title>
        <authorList>
            <person name="Zhao J."/>
            <person name="Zhang X."/>
        </authorList>
    </citation>
    <scope>NUCLEOTIDE SEQUENCE [LARGE SCALE GENOMIC DNA]</scope>
    <source>
        <strain evidence="2 3">MH17</strain>
    </source>
</reference>
<evidence type="ECO:0000313" key="2">
    <source>
        <dbReference type="EMBL" id="OLP52779.1"/>
    </source>
</evidence>
<dbReference type="InterPro" id="IPR050312">
    <property type="entry name" value="IolE/XylAMocC-like"/>
</dbReference>
<proteinExistence type="predicted"/>
<comment type="caution">
    <text evidence="2">The sequence shown here is derived from an EMBL/GenBank/DDBJ whole genome shotgun (WGS) entry which is preliminary data.</text>
</comment>
<dbReference type="OrthoDB" id="9801426at2"/>
<dbReference type="Proteomes" id="UP000186143">
    <property type="component" value="Unassembled WGS sequence"/>
</dbReference>
<dbReference type="RefSeq" id="WP_075637054.1">
    <property type="nucleotide sequence ID" value="NZ_MKIO01000042.1"/>
</dbReference>
<organism evidence="2 3">
    <name type="scientific">Xaviernesmea rhizosphaerae</name>
    <dbReference type="NCBI Taxonomy" id="1672749"/>
    <lineage>
        <taxon>Bacteria</taxon>
        <taxon>Pseudomonadati</taxon>
        <taxon>Pseudomonadota</taxon>
        <taxon>Alphaproteobacteria</taxon>
        <taxon>Hyphomicrobiales</taxon>
        <taxon>Rhizobiaceae</taxon>
        <taxon>Rhizobium/Agrobacterium group</taxon>
        <taxon>Xaviernesmea</taxon>
    </lineage>
</organism>
<protein>
    <recommendedName>
        <fullName evidence="1">Xylose isomerase-like TIM barrel domain-containing protein</fullName>
    </recommendedName>
</protein>
<dbReference type="EMBL" id="MKIO01000042">
    <property type="protein sequence ID" value="OLP52779.1"/>
    <property type="molecule type" value="Genomic_DNA"/>
</dbReference>
<dbReference type="STRING" id="1672749.BJF92_07270"/>
<dbReference type="Gene3D" id="3.20.20.150">
    <property type="entry name" value="Divalent-metal-dependent TIM barrel enzymes"/>
    <property type="match status" value="1"/>
</dbReference>
<accession>A0A1Q9ACY3</accession>
<gene>
    <name evidence="2" type="ORF">BJF92_07270</name>
</gene>
<name>A0A1Q9ACY3_9HYPH</name>
<dbReference type="PANTHER" id="PTHR12110">
    <property type="entry name" value="HYDROXYPYRUVATE ISOMERASE"/>
    <property type="match status" value="1"/>
</dbReference>
<sequence>MKLGLSNLAFEQEPAAPALEALAAAGFSGLEVAPTRIAPWDELTDQRLADYAGNLARFGLGVSSLQAIFFGAEGVELLGAPDAFERMRRHIHLVGRVGQALGARRAVFGAPRQRRRGELTVAQAFDLGRERLADLAEVAAHYDLVLGLEPVPQSYGCDFLDRWTQMRQMVEAVGHRGLGIHLDTSCVELSGDSIVEAIEGCAGRIVHFHAAEPDLRGFDAPVADHPGAAAALRAQGYDGWVVVEMLAAKAGGPDAAATAARYVHGVYGDPA</sequence>
<feature type="domain" description="Xylose isomerase-like TIM barrel" evidence="1">
    <location>
        <begin position="19"/>
        <end position="260"/>
    </location>
</feature>
<dbReference type="InterPro" id="IPR013022">
    <property type="entry name" value="Xyl_isomerase-like_TIM-brl"/>
</dbReference>
<evidence type="ECO:0000313" key="3">
    <source>
        <dbReference type="Proteomes" id="UP000186143"/>
    </source>
</evidence>
<evidence type="ECO:0000259" key="1">
    <source>
        <dbReference type="Pfam" id="PF01261"/>
    </source>
</evidence>
<dbReference type="AlphaFoldDB" id="A0A1Q9ACY3"/>
<dbReference type="PANTHER" id="PTHR12110:SF21">
    <property type="entry name" value="XYLOSE ISOMERASE-LIKE TIM BARREL DOMAIN-CONTAINING PROTEIN"/>
    <property type="match status" value="1"/>
</dbReference>